<dbReference type="OrthoDB" id="9023404at2"/>
<dbReference type="InterPro" id="IPR006162">
    <property type="entry name" value="Ppantetheine_attach_site"/>
</dbReference>
<dbReference type="Gene3D" id="1.10.1200.10">
    <property type="entry name" value="ACP-like"/>
    <property type="match status" value="1"/>
</dbReference>
<keyword evidence="5" id="KW-1185">Reference proteome</keyword>
<dbReference type="SUPFAM" id="SSF47336">
    <property type="entry name" value="ACP-like"/>
    <property type="match status" value="1"/>
</dbReference>
<proteinExistence type="predicted"/>
<evidence type="ECO:0000256" key="1">
    <source>
        <dbReference type="ARBA" id="ARBA00022450"/>
    </source>
</evidence>
<evidence type="ECO:0000256" key="2">
    <source>
        <dbReference type="ARBA" id="ARBA00022553"/>
    </source>
</evidence>
<gene>
    <name evidence="4" type="ORF">EL26_14355</name>
</gene>
<reference evidence="4 5" key="1">
    <citation type="journal article" date="2013" name="Int. J. Syst. Evol. Microbiol.">
        <title>Tumebacillus flagellatus sp. nov., an alpha-amylase/pullulanase-producing bacterium isolated from cassava wastewater.</title>
        <authorList>
            <person name="Wang Q."/>
            <person name="Xie N."/>
            <person name="Qin Y."/>
            <person name="Shen N."/>
            <person name="Zhu J."/>
            <person name="Mi H."/>
            <person name="Huang R."/>
        </authorList>
    </citation>
    <scope>NUCLEOTIDE SEQUENCE [LARGE SCALE GENOMIC DNA]</scope>
    <source>
        <strain evidence="4 5">GST4</strain>
    </source>
</reference>
<feature type="domain" description="Carrier" evidence="3">
    <location>
        <begin position="4"/>
        <end position="81"/>
    </location>
</feature>
<dbReference type="PROSITE" id="PS50075">
    <property type="entry name" value="CARRIER"/>
    <property type="match status" value="1"/>
</dbReference>
<comment type="caution">
    <text evidence="4">The sequence shown here is derived from an EMBL/GenBank/DDBJ whole genome shotgun (WGS) entry which is preliminary data.</text>
</comment>
<evidence type="ECO:0000313" key="4">
    <source>
        <dbReference type="EMBL" id="KEO82565.1"/>
    </source>
</evidence>
<keyword evidence="2" id="KW-0597">Phosphoprotein</keyword>
<organism evidence="4 5">
    <name type="scientific">Tumebacillus flagellatus</name>
    <dbReference type="NCBI Taxonomy" id="1157490"/>
    <lineage>
        <taxon>Bacteria</taxon>
        <taxon>Bacillati</taxon>
        <taxon>Bacillota</taxon>
        <taxon>Bacilli</taxon>
        <taxon>Bacillales</taxon>
        <taxon>Alicyclobacillaceae</taxon>
        <taxon>Tumebacillus</taxon>
    </lineage>
</organism>
<dbReference type="Pfam" id="PF00550">
    <property type="entry name" value="PP-binding"/>
    <property type="match status" value="1"/>
</dbReference>
<keyword evidence="1" id="KW-0596">Phosphopantetheine</keyword>
<name>A0A074LQ04_9BACL</name>
<evidence type="ECO:0000313" key="5">
    <source>
        <dbReference type="Proteomes" id="UP000027931"/>
    </source>
</evidence>
<dbReference type="InterPro" id="IPR009081">
    <property type="entry name" value="PP-bd_ACP"/>
</dbReference>
<dbReference type="InterPro" id="IPR020806">
    <property type="entry name" value="PKS_PP-bd"/>
</dbReference>
<dbReference type="STRING" id="1157490.EL26_14355"/>
<dbReference type="InterPro" id="IPR036736">
    <property type="entry name" value="ACP-like_sf"/>
</dbReference>
<dbReference type="RefSeq" id="WP_038089828.1">
    <property type="nucleotide sequence ID" value="NZ_JMIR01000020.1"/>
</dbReference>
<sequence length="83" mass="9273">MSKQTPEAIQEWIIDQICELTDLEASEIHPEEPFASYGLDSMSTVTLVGDLEEWLGLRLAATLLWDYPTIDALSVYLAELSAD</sequence>
<dbReference type="GO" id="GO:0031177">
    <property type="term" value="F:phosphopantetheine binding"/>
    <property type="evidence" value="ECO:0007669"/>
    <property type="project" value="InterPro"/>
</dbReference>
<protein>
    <recommendedName>
        <fullName evidence="3">Carrier domain-containing protein</fullName>
    </recommendedName>
</protein>
<dbReference type="Proteomes" id="UP000027931">
    <property type="component" value="Unassembled WGS sequence"/>
</dbReference>
<dbReference type="SMART" id="SM01294">
    <property type="entry name" value="PKS_PP_betabranch"/>
    <property type="match status" value="1"/>
</dbReference>
<dbReference type="EMBL" id="JMIR01000020">
    <property type="protein sequence ID" value="KEO82565.1"/>
    <property type="molecule type" value="Genomic_DNA"/>
</dbReference>
<evidence type="ECO:0000259" key="3">
    <source>
        <dbReference type="PROSITE" id="PS50075"/>
    </source>
</evidence>
<accession>A0A074LQ04</accession>
<dbReference type="eggNOG" id="COG0236">
    <property type="taxonomic scope" value="Bacteria"/>
</dbReference>
<dbReference type="PROSITE" id="PS00012">
    <property type="entry name" value="PHOSPHOPANTETHEINE"/>
    <property type="match status" value="1"/>
</dbReference>
<dbReference type="AlphaFoldDB" id="A0A074LQ04"/>
<dbReference type="SMART" id="SM00823">
    <property type="entry name" value="PKS_PP"/>
    <property type="match status" value="1"/>
</dbReference>